<keyword evidence="2" id="KW-0560">Oxidoreductase</keyword>
<evidence type="ECO:0000256" key="1">
    <source>
        <dbReference type="ARBA" id="ARBA00006484"/>
    </source>
</evidence>
<name>A0A6A6ZJG6_9PLEO</name>
<dbReference type="InterPro" id="IPR036291">
    <property type="entry name" value="NAD(P)-bd_dom_sf"/>
</dbReference>
<dbReference type="SUPFAM" id="SSF51735">
    <property type="entry name" value="NAD(P)-binding Rossmann-fold domains"/>
    <property type="match status" value="1"/>
</dbReference>
<proteinExistence type="inferred from homology"/>
<dbReference type="EMBL" id="MU006238">
    <property type="protein sequence ID" value="KAF2821241.1"/>
    <property type="molecule type" value="Genomic_DNA"/>
</dbReference>
<evidence type="ECO:0000313" key="3">
    <source>
        <dbReference type="EMBL" id="KAF2821241.1"/>
    </source>
</evidence>
<dbReference type="AlphaFoldDB" id="A0A6A6ZJG6"/>
<comment type="similarity">
    <text evidence="1">Belongs to the short-chain dehydrogenases/reductases (SDR) family.</text>
</comment>
<dbReference type="Gene3D" id="3.40.50.720">
    <property type="entry name" value="NAD(P)-binding Rossmann-like Domain"/>
    <property type="match status" value="1"/>
</dbReference>
<keyword evidence="4" id="KW-1185">Reference proteome</keyword>
<dbReference type="Pfam" id="PF00106">
    <property type="entry name" value="adh_short"/>
    <property type="match status" value="1"/>
</dbReference>
<dbReference type="Proteomes" id="UP000799424">
    <property type="component" value="Unassembled WGS sequence"/>
</dbReference>
<gene>
    <name evidence="3" type="ORF">CC86DRAFT_111255</name>
</gene>
<accession>A0A6A6ZJG6</accession>
<dbReference type="InterPro" id="IPR002347">
    <property type="entry name" value="SDR_fam"/>
</dbReference>
<protein>
    <submittedName>
        <fullName evidence="3">NAD(P)-binding protein</fullName>
    </submittedName>
</protein>
<dbReference type="PANTHER" id="PTHR24320:SF152">
    <property type="entry name" value="SHORT-CHAIN DEHYDROGENASE_REDUCTASE FAMILY PROTEIN"/>
    <property type="match status" value="1"/>
</dbReference>
<dbReference type="PRINTS" id="PR00081">
    <property type="entry name" value="GDHRDH"/>
</dbReference>
<evidence type="ECO:0000313" key="4">
    <source>
        <dbReference type="Proteomes" id="UP000799424"/>
    </source>
</evidence>
<dbReference type="GO" id="GO:0016491">
    <property type="term" value="F:oxidoreductase activity"/>
    <property type="evidence" value="ECO:0007669"/>
    <property type="project" value="UniProtKB-KW"/>
</dbReference>
<dbReference type="OrthoDB" id="542013at2759"/>
<sequence length="305" mass="33473">MAPLNVYVSFYTSLIKSLTTLVFARLYKPQKLSQRDLSGQTAIVTGANSGIGLSIAVQLAKQDATVYLACRNPQRGQKAVDEVVARVGEKSEGKVHCWDLDTSDLNSVRSFCERWITQGKKIDMLVHNAGIASAPPNSPTTTQDGKELIYVTNFLGSFLMTHLLERHLFSDARVVLTSSSGHYSAAETLFKSQTAKETRAPGLATRAWKALVENLGLEKSSAPAYGRTKAQQVLFAQLLQAHFSSAPQNGRTAHAFTPGFTATPIFSNLVDFMRGVMGEREFAKKAEGEWRRWEGDADVNWDVGL</sequence>
<evidence type="ECO:0000256" key="2">
    <source>
        <dbReference type="ARBA" id="ARBA00023002"/>
    </source>
</evidence>
<dbReference type="PANTHER" id="PTHR24320">
    <property type="entry name" value="RETINOL DEHYDROGENASE"/>
    <property type="match status" value="1"/>
</dbReference>
<organism evidence="3 4">
    <name type="scientific">Ophiobolus disseminans</name>
    <dbReference type="NCBI Taxonomy" id="1469910"/>
    <lineage>
        <taxon>Eukaryota</taxon>
        <taxon>Fungi</taxon>
        <taxon>Dikarya</taxon>
        <taxon>Ascomycota</taxon>
        <taxon>Pezizomycotina</taxon>
        <taxon>Dothideomycetes</taxon>
        <taxon>Pleosporomycetidae</taxon>
        <taxon>Pleosporales</taxon>
        <taxon>Pleosporineae</taxon>
        <taxon>Phaeosphaeriaceae</taxon>
        <taxon>Ophiobolus</taxon>
    </lineage>
</organism>
<reference evidence="3" key="1">
    <citation type="journal article" date="2020" name="Stud. Mycol.">
        <title>101 Dothideomycetes genomes: a test case for predicting lifestyles and emergence of pathogens.</title>
        <authorList>
            <person name="Haridas S."/>
            <person name="Albert R."/>
            <person name="Binder M."/>
            <person name="Bloem J."/>
            <person name="Labutti K."/>
            <person name="Salamov A."/>
            <person name="Andreopoulos B."/>
            <person name="Baker S."/>
            <person name="Barry K."/>
            <person name="Bills G."/>
            <person name="Bluhm B."/>
            <person name="Cannon C."/>
            <person name="Castanera R."/>
            <person name="Culley D."/>
            <person name="Daum C."/>
            <person name="Ezra D."/>
            <person name="Gonzalez J."/>
            <person name="Henrissat B."/>
            <person name="Kuo A."/>
            <person name="Liang C."/>
            <person name="Lipzen A."/>
            <person name="Lutzoni F."/>
            <person name="Magnuson J."/>
            <person name="Mondo S."/>
            <person name="Nolan M."/>
            <person name="Ohm R."/>
            <person name="Pangilinan J."/>
            <person name="Park H.-J."/>
            <person name="Ramirez L."/>
            <person name="Alfaro M."/>
            <person name="Sun H."/>
            <person name="Tritt A."/>
            <person name="Yoshinaga Y."/>
            <person name="Zwiers L.-H."/>
            <person name="Turgeon B."/>
            <person name="Goodwin S."/>
            <person name="Spatafora J."/>
            <person name="Crous P."/>
            <person name="Grigoriev I."/>
        </authorList>
    </citation>
    <scope>NUCLEOTIDE SEQUENCE</scope>
    <source>
        <strain evidence="3">CBS 113818</strain>
    </source>
</reference>